<evidence type="ECO:0000313" key="2">
    <source>
        <dbReference type="EMBL" id="MFC3002316.1"/>
    </source>
</evidence>
<comment type="caution">
    <text evidence="2">The sequence shown here is derived from an EMBL/GenBank/DDBJ whole genome shotgun (WGS) entry which is preliminary data.</text>
</comment>
<name>A0ABV7BZF4_9PROT</name>
<feature type="region of interest" description="Disordered" evidence="1">
    <location>
        <begin position="177"/>
        <end position="244"/>
    </location>
</feature>
<feature type="region of interest" description="Disordered" evidence="1">
    <location>
        <begin position="1"/>
        <end position="48"/>
    </location>
</feature>
<proteinExistence type="predicted"/>
<gene>
    <name evidence="2" type="ORF">ACFOD3_20625</name>
</gene>
<dbReference type="RefSeq" id="WP_216838406.1">
    <property type="nucleotide sequence ID" value="NZ_JAFNJS010000006.1"/>
</dbReference>
<dbReference type="EMBL" id="JBHRSB010000006">
    <property type="protein sequence ID" value="MFC3002316.1"/>
    <property type="molecule type" value="Genomic_DNA"/>
</dbReference>
<feature type="compositionally biased region" description="Acidic residues" evidence="1">
    <location>
        <begin position="197"/>
        <end position="210"/>
    </location>
</feature>
<dbReference type="Proteomes" id="UP001595420">
    <property type="component" value="Unassembled WGS sequence"/>
</dbReference>
<evidence type="ECO:0000313" key="3">
    <source>
        <dbReference type="Proteomes" id="UP001595420"/>
    </source>
</evidence>
<organism evidence="2 3">
    <name type="scientific">Falsiroseomonas tokyonensis</name>
    <dbReference type="NCBI Taxonomy" id="430521"/>
    <lineage>
        <taxon>Bacteria</taxon>
        <taxon>Pseudomonadati</taxon>
        <taxon>Pseudomonadota</taxon>
        <taxon>Alphaproteobacteria</taxon>
        <taxon>Acetobacterales</taxon>
        <taxon>Roseomonadaceae</taxon>
        <taxon>Falsiroseomonas</taxon>
    </lineage>
</organism>
<keyword evidence="3" id="KW-1185">Reference proteome</keyword>
<reference evidence="3" key="1">
    <citation type="journal article" date="2019" name="Int. J. Syst. Evol. Microbiol.">
        <title>The Global Catalogue of Microorganisms (GCM) 10K type strain sequencing project: providing services to taxonomists for standard genome sequencing and annotation.</title>
        <authorList>
            <consortium name="The Broad Institute Genomics Platform"/>
            <consortium name="The Broad Institute Genome Sequencing Center for Infectious Disease"/>
            <person name="Wu L."/>
            <person name="Ma J."/>
        </authorList>
    </citation>
    <scope>NUCLEOTIDE SEQUENCE [LARGE SCALE GENOMIC DNA]</scope>
    <source>
        <strain evidence="3">CGMCC 1.16855</strain>
    </source>
</reference>
<evidence type="ECO:0000256" key="1">
    <source>
        <dbReference type="SAM" id="MobiDB-lite"/>
    </source>
</evidence>
<feature type="compositionally biased region" description="Basic and acidic residues" evidence="1">
    <location>
        <begin position="216"/>
        <end position="238"/>
    </location>
</feature>
<feature type="compositionally biased region" description="Basic and acidic residues" evidence="1">
    <location>
        <begin position="36"/>
        <end position="48"/>
    </location>
</feature>
<feature type="compositionally biased region" description="Basic and acidic residues" evidence="1">
    <location>
        <begin position="15"/>
        <end position="26"/>
    </location>
</feature>
<protein>
    <submittedName>
        <fullName evidence="2">Uncharacterized protein</fullName>
    </submittedName>
</protein>
<accession>A0ABV7BZF4</accession>
<sequence>MATKKNTPAAAMQAAKDHLEGTEREPMSLAEATALDQERQEEERLAAEAAEEERRVLAYLRHLPGGEELVASVRSFLLDRLRDTQDARPWNMRSEADQQRVIKAAEETARMLVREIVGIVAANSFRHVAGVLEQVTAKGGFKVVIKVPKSAEAWADLGPFEGRPVTIVLADPQAYDGHMPPVNIRRDEPTLPGIVREEDDSTGEREDETIFPESGESERPSTAREASEEEDRAAREADLQGVES</sequence>